<organism evidence="1 2">
    <name type="scientific">Cellvibrio mixtus</name>
    <dbReference type="NCBI Taxonomy" id="39650"/>
    <lineage>
        <taxon>Bacteria</taxon>
        <taxon>Pseudomonadati</taxon>
        <taxon>Pseudomonadota</taxon>
        <taxon>Gammaproteobacteria</taxon>
        <taxon>Cellvibrionales</taxon>
        <taxon>Cellvibrionaceae</taxon>
        <taxon>Cellvibrio</taxon>
    </lineage>
</organism>
<gene>
    <name evidence="1" type="ORF">CBP51_15605</name>
</gene>
<name>A0A266Q5H0_9GAMM</name>
<accession>A0A266Q5H0</accession>
<dbReference type="Proteomes" id="UP000216101">
    <property type="component" value="Unassembled WGS sequence"/>
</dbReference>
<sequence length="59" mass="6629">MDEKSESSIWAWSNNVRGVGISHFTVFAFNDEQKQQSGTICDASLGKFDAVLWCVFNKV</sequence>
<reference evidence="2" key="1">
    <citation type="submission" date="2017-05" db="EMBL/GenBank/DDBJ databases">
        <authorList>
            <person name="Barney B.M."/>
        </authorList>
    </citation>
    <scope>NUCLEOTIDE SEQUENCE [LARGE SCALE GENOMIC DNA]</scope>
    <source>
        <strain evidence="2">PSBB022</strain>
    </source>
</reference>
<proteinExistence type="predicted"/>
<evidence type="ECO:0000313" key="2">
    <source>
        <dbReference type="Proteomes" id="UP000216101"/>
    </source>
</evidence>
<dbReference type="EMBL" id="NHNI01000002">
    <property type="protein sequence ID" value="OZY84599.1"/>
    <property type="molecule type" value="Genomic_DNA"/>
</dbReference>
<evidence type="ECO:0000313" key="1">
    <source>
        <dbReference type="EMBL" id="OZY84599.1"/>
    </source>
</evidence>
<keyword evidence="2" id="KW-1185">Reference proteome</keyword>
<dbReference type="AlphaFoldDB" id="A0A266Q5H0"/>
<comment type="caution">
    <text evidence="1">The sequence shown here is derived from an EMBL/GenBank/DDBJ whole genome shotgun (WGS) entry which is preliminary data.</text>
</comment>
<protein>
    <submittedName>
        <fullName evidence="1">Uncharacterized protein</fullName>
    </submittedName>
</protein>